<proteinExistence type="predicted"/>
<evidence type="ECO:0000313" key="2">
    <source>
        <dbReference type="Proteomes" id="UP000777265"/>
    </source>
</evidence>
<evidence type="ECO:0000313" key="1">
    <source>
        <dbReference type="EMBL" id="NLW35935.1"/>
    </source>
</evidence>
<comment type="caution">
    <text evidence="1">The sequence shown here is derived from an EMBL/GenBank/DDBJ whole genome shotgun (WGS) entry which is preliminary data.</text>
</comment>
<sequence length="260" mass="29810">MRLVYAIRHVGMTGGVKVFFQHVELLRGMGHSVHLLTRFIDEEWGFRVRPEVVPAFDDKTIPDADGIVVTTPKDVEELWEVAKSRGIPLFHFLQGFEPDYVLERISGHVVPKRFRGTDIISKLKYRYKKKEWKTRLKRFDRLYELPTVKIAIAPHLVRGVEDRYRTRCYLVPNGIDQGVFHPKEKGMDYAGPLKILSVGNYTIEYKAIPDVLAAVRILKEQGISVHLTRVSPADITETEKQAGVVDRFLVRISEAEMAAL</sequence>
<feature type="non-terminal residue" evidence="1">
    <location>
        <position position="260"/>
    </location>
</feature>
<dbReference type="AlphaFoldDB" id="A0A971M4V8"/>
<organism evidence="1 2">
    <name type="scientific">Syntrophorhabdus aromaticivorans</name>
    <dbReference type="NCBI Taxonomy" id="328301"/>
    <lineage>
        <taxon>Bacteria</taxon>
        <taxon>Pseudomonadati</taxon>
        <taxon>Thermodesulfobacteriota</taxon>
        <taxon>Syntrophorhabdia</taxon>
        <taxon>Syntrophorhabdales</taxon>
        <taxon>Syntrophorhabdaceae</taxon>
        <taxon>Syntrophorhabdus</taxon>
    </lineage>
</organism>
<gene>
    <name evidence="1" type="ORF">GXY80_10710</name>
</gene>
<dbReference type="SUPFAM" id="SSF53756">
    <property type="entry name" value="UDP-Glycosyltransferase/glycogen phosphorylase"/>
    <property type="match status" value="1"/>
</dbReference>
<dbReference type="Proteomes" id="UP000777265">
    <property type="component" value="Unassembled WGS sequence"/>
</dbReference>
<name>A0A971M4V8_9BACT</name>
<protein>
    <submittedName>
        <fullName evidence="1">Glycosyltransferase family 4 protein</fullName>
    </submittedName>
</protein>
<accession>A0A971M4V8</accession>
<reference evidence="1" key="2">
    <citation type="submission" date="2020-01" db="EMBL/GenBank/DDBJ databases">
        <authorList>
            <person name="Campanaro S."/>
        </authorList>
    </citation>
    <scope>NUCLEOTIDE SEQUENCE</scope>
    <source>
        <strain evidence="1">AS06rmzACSIP_7</strain>
    </source>
</reference>
<reference evidence="1" key="1">
    <citation type="journal article" date="2020" name="Biotechnol. Biofuels">
        <title>New insights from the biogas microbiome by comprehensive genome-resolved metagenomics of nearly 1600 species originating from multiple anaerobic digesters.</title>
        <authorList>
            <person name="Campanaro S."/>
            <person name="Treu L."/>
            <person name="Rodriguez-R L.M."/>
            <person name="Kovalovszki A."/>
            <person name="Ziels R.M."/>
            <person name="Maus I."/>
            <person name="Zhu X."/>
            <person name="Kougias P.G."/>
            <person name="Basile A."/>
            <person name="Luo G."/>
            <person name="Schluter A."/>
            <person name="Konstantinidis K.T."/>
            <person name="Angelidaki I."/>
        </authorList>
    </citation>
    <scope>NUCLEOTIDE SEQUENCE</scope>
    <source>
        <strain evidence="1">AS06rmzACSIP_7</strain>
    </source>
</reference>
<dbReference type="Gene3D" id="3.40.50.2000">
    <property type="entry name" value="Glycogen Phosphorylase B"/>
    <property type="match status" value="2"/>
</dbReference>
<dbReference type="EMBL" id="JAAYEE010000184">
    <property type="protein sequence ID" value="NLW35935.1"/>
    <property type="molecule type" value="Genomic_DNA"/>
</dbReference>